<organism evidence="2 3">
    <name type="scientific">Phnomibacter ginsenosidimutans</name>
    <dbReference type="NCBI Taxonomy" id="2676868"/>
    <lineage>
        <taxon>Bacteria</taxon>
        <taxon>Pseudomonadati</taxon>
        <taxon>Bacteroidota</taxon>
        <taxon>Chitinophagia</taxon>
        <taxon>Chitinophagales</taxon>
        <taxon>Chitinophagaceae</taxon>
        <taxon>Phnomibacter</taxon>
    </lineage>
</organism>
<name>A0A6I6GRI6_9BACT</name>
<evidence type="ECO:0000313" key="2">
    <source>
        <dbReference type="EMBL" id="QGW27709.1"/>
    </source>
</evidence>
<protein>
    <submittedName>
        <fullName evidence="2">Uncharacterized protein</fullName>
    </submittedName>
</protein>
<gene>
    <name evidence="2" type="ORF">GLV81_06050</name>
</gene>
<sequence length="134" mass="15265">MKKYTFIIAIAAMVMAMLPAGETFARKANTRKTENQNAGNIVVRHYGSDDRFIYLQVQLQQNNDKPAVFRIADEMGELLFVDRISSKNHTVTVKFRPEELERIELELTTAEGVFRKKLAVQVKTFSAAVVEEVK</sequence>
<reference evidence="2 3" key="1">
    <citation type="submission" date="2019-11" db="EMBL/GenBank/DDBJ databases">
        <authorList>
            <person name="Im W.T."/>
        </authorList>
    </citation>
    <scope>NUCLEOTIDE SEQUENCE [LARGE SCALE GENOMIC DNA]</scope>
    <source>
        <strain evidence="2 3">SB-02</strain>
    </source>
</reference>
<dbReference type="AlphaFoldDB" id="A0A6I6GRI6"/>
<proteinExistence type="predicted"/>
<keyword evidence="3" id="KW-1185">Reference proteome</keyword>
<evidence type="ECO:0000256" key="1">
    <source>
        <dbReference type="SAM" id="SignalP"/>
    </source>
</evidence>
<evidence type="ECO:0000313" key="3">
    <source>
        <dbReference type="Proteomes" id="UP000426027"/>
    </source>
</evidence>
<keyword evidence="1" id="KW-0732">Signal</keyword>
<dbReference type="EMBL" id="CP046566">
    <property type="protein sequence ID" value="QGW27709.1"/>
    <property type="molecule type" value="Genomic_DNA"/>
</dbReference>
<dbReference type="KEGG" id="fls:GLV81_06050"/>
<feature type="chain" id="PRO_5026133896" evidence="1">
    <location>
        <begin position="26"/>
        <end position="134"/>
    </location>
</feature>
<dbReference type="Proteomes" id="UP000426027">
    <property type="component" value="Chromosome"/>
</dbReference>
<accession>A0A6I6GRI6</accession>
<feature type="signal peptide" evidence="1">
    <location>
        <begin position="1"/>
        <end position="25"/>
    </location>
</feature>